<dbReference type="InterPro" id="IPR043129">
    <property type="entry name" value="ATPase_NBD"/>
</dbReference>
<keyword evidence="3" id="KW-1185">Reference proteome</keyword>
<dbReference type="EC" id="2.3.1.234" evidence="2"/>
<keyword evidence="2" id="KW-0012">Acyltransferase</keyword>
<sequence>MTATLLALDTSGSTGSIALCRGEKLLAEILFNVHGTHSERLMSGVRQVLADTDTALGAVDAFVVVQGPGSFTGVRVGMATAKGLALATGRPLIGVSSLQTLAMNVPEAEYPVCALLDARKKEVYAGLFRMRRGHPAPLGEERVIAPLELVRRMQGPALFLGEGAVAYRNLIEEYLGTEAHFAPWVLHSPRASMAALIGLERLRQGETHTPQTLNAAYIRPSEAEIAWSLKDPGQGLQG</sequence>
<dbReference type="InterPro" id="IPR022496">
    <property type="entry name" value="T6A_TsaB"/>
</dbReference>
<dbReference type="EMBL" id="CP092109">
    <property type="protein sequence ID" value="UWZ78717.1"/>
    <property type="molecule type" value="Genomic_DNA"/>
</dbReference>
<dbReference type="CDD" id="cd24032">
    <property type="entry name" value="ASKHA_NBD_TsaB"/>
    <property type="match status" value="1"/>
</dbReference>
<dbReference type="SUPFAM" id="SSF53067">
    <property type="entry name" value="Actin-like ATPase domain"/>
    <property type="match status" value="2"/>
</dbReference>
<dbReference type="RefSeq" id="WP_260747075.1">
    <property type="nucleotide sequence ID" value="NZ_CP092109.1"/>
</dbReference>
<dbReference type="NCBIfam" id="TIGR03725">
    <property type="entry name" value="T6A_YeaZ"/>
    <property type="match status" value="1"/>
</dbReference>
<dbReference type="GO" id="GO:0061711">
    <property type="term" value="F:tRNA N(6)-L-threonylcarbamoyladenine synthase activity"/>
    <property type="evidence" value="ECO:0007669"/>
    <property type="project" value="UniProtKB-EC"/>
</dbReference>
<dbReference type="Proteomes" id="UP001060414">
    <property type="component" value="Chromosome"/>
</dbReference>
<protein>
    <submittedName>
        <fullName evidence="2">tRNA (Adenosine(37)-N6)-threonylcarbamoyltransferase complex dimerization subunit type 1 TsaB</fullName>
        <ecNumber evidence="2">2.3.1.234</ecNumber>
    </submittedName>
</protein>
<reference evidence="2" key="1">
    <citation type="journal article" date="2022" name="Environ. Microbiol.">
        <title>Geoalkalibacter halelectricus SAP #1 sp. nov. possessing extracellular electron transfer and mineral#reducing capabilities from a haloalkaline environment.</title>
        <authorList>
            <person name="Yadav S."/>
            <person name="Singh R."/>
            <person name="Sundharam S.S."/>
            <person name="Chaudhary S."/>
            <person name="Krishnamurthi S."/>
            <person name="Patil S.A."/>
        </authorList>
    </citation>
    <scope>NUCLEOTIDE SEQUENCE</scope>
    <source>
        <strain evidence="2">SAP-1</strain>
    </source>
</reference>
<accession>A0ABY5ZHV3</accession>
<dbReference type="PANTHER" id="PTHR11735">
    <property type="entry name" value="TRNA N6-ADENOSINE THREONYLCARBAMOYLTRANSFERASE"/>
    <property type="match status" value="1"/>
</dbReference>
<proteinExistence type="predicted"/>
<gene>
    <name evidence="2" type="primary">tsaB</name>
    <name evidence="2" type="ORF">L9S41_13660</name>
</gene>
<dbReference type="PANTHER" id="PTHR11735:SF11">
    <property type="entry name" value="TRNA THREONYLCARBAMOYLADENOSINE BIOSYNTHESIS PROTEIN TSAB"/>
    <property type="match status" value="1"/>
</dbReference>
<evidence type="ECO:0000313" key="2">
    <source>
        <dbReference type="EMBL" id="UWZ78717.1"/>
    </source>
</evidence>
<organism evidence="2 3">
    <name type="scientific">Geoalkalibacter halelectricus</name>
    <dbReference type="NCBI Taxonomy" id="2847045"/>
    <lineage>
        <taxon>Bacteria</taxon>
        <taxon>Pseudomonadati</taxon>
        <taxon>Thermodesulfobacteriota</taxon>
        <taxon>Desulfuromonadia</taxon>
        <taxon>Desulfuromonadales</taxon>
        <taxon>Geoalkalibacteraceae</taxon>
        <taxon>Geoalkalibacter</taxon>
    </lineage>
</organism>
<evidence type="ECO:0000259" key="1">
    <source>
        <dbReference type="Pfam" id="PF00814"/>
    </source>
</evidence>
<name>A0ABY5ZHV3_9BACT</name>
<dbReference type="Pfam" id="PF00814">
    <property type="entry name" value="TsaD"/>
    <property type="match status" value="1"/>
</dbReference>
<dbReference type="Gene3D" id="3.30.420.40">
    <property type="match status" value="2"/>
</dbReference>
<dbReference type="InterPro" id="IPR000905">
    <property type="entry name" value="Gcp-like_dom"/>
</dbReference>
<keyword evidence="2" id="KW-0808">Transferase</keyword>
<evidence type="ECO:0000313" key="3">
    <source>
        <dbReference type="Proteomes" id="UP001060414"/>
    </source>
</evidence>
<feature type="domain" description="Gcp-like" evidence="1">
    <location>
        <begin position="36"/>
        <end position="227"/>
    </location>
</feature>